<evidence type="ECO:0000259" key="2">
    <source>
        <dbReference type="PROSITE" id="PS50041"/>
    </source>
</evidence>
<keyword evidence="1" id="KW-1015">Disulfide bond</keyword>
<evidence type="ECO:0000313" key="4">
    <source>
        <dbReference type="WBParaSite" id="nRc.2.0.1.t15573-RA"/>
    </source>
</evidence>
<proteinExistence type="predicted"/>
<sequence length="157" mass="17172">MSTGQYSIPGINLPGCYFLPTSTSDVKTWGMAERTCQKLDSRAHSMLFNKTSDFQTMQSMMTMASAQTGVKSMNIWLGGFLDPSTKQWLWYNGMVVNSTGWQSGQPDGQNKTIPENCLGATLGGTDTGWSDFPCNSTFAYICQIDDPNTPCESGMNS</sequence>
<name>A0A915IN13_ROMCU</name>
<evidence type="ECO:0000313" key="3">
    <source>
        <dbReference type="Proteomes" id="UP000887565"/>
    </source>
</evidence>
<accession>A0A915IN13</accession>
<dbReference type="PROSITE" id="PS00615">
    <property type="entry name" value="C_TYPE_LECTIN_1"/>
    <property type="match status" value="1"/>
</dbReference>
<dbReference type="SMART" id="SM00034">
    <property type="entry name" value="CLECT"/>
    <property type="match status" value="1"/>
</dbReference>
<dbReference type="PROSITE" id="PS50041">
    <property type="entry name" value="C_TYPE_LECTIN_2"/>
    <property type="match status" value="1"/>
</dbReference>
<dbReference type="CDD" id="cd00037">
    <property type="entry name" value="CLECT"/>
    <property type="match status" value="1"/>
</dbReference>
<feature type="domain" description="C-type lectin" evidence="2">
    <location>
        <begin position="16"/>
        <end position="143"/>
    </location>
</feature>
<dbReference type="SUPFAM" id="SSF56436">
    <property type="entry name" value="C-type lectin-like"/>
    <property type="match status" value="1"/>
</dbReference>
<dbReference type="InterPro" id="IPR016186">
    <property type="entry name" value="C-type_lectin-like/link_sf"/>
</dbReference>
<dbReference type="InterPro" id="IPR016187">
    <property type="entry name" value="CTDL_fold"/>
</dbReference>
<keyword evidence="3" id="KW-1185">Reference proteome</keyword>
<dbReference type="Pfam" id="PF00059">
    <property type="entry name" value="Lectin_C"/>
    <property type="match status" value="1"/>
</dbReference>
<dbReference type="AlphaFoldDB" id="A0A915IN13"/>
<reference evidence="4" key="1">
    <citation type="submission" date="2022-11" db="UniProtKB">
        <authorList>
            <consortium name="WormBaseParasite"/>
        </authorList>
    </citation>
    <scope>IDENTIFICATION</scope>
</reference>
<dbReference type="InterPro" id="IPR050111">
    <property type="entry name" value="C-type_lectin/snaclec_domain"/>
</dbReference>
<dbReference type="InterPro" id="IPR001304">
    <property type="entry name" value="C-type_lectin-like"/>
</dbReference>
<dbReference type="Proteomes" id="UP000887565">
    <property type="component" value="Unplaced"/>
</dbReference>
<dbReference type="Gene3D" id="3.10.100.10">
    <property type="entry name" value="Mannose-Binding Protein A, subunit A"/>
    <property type="match status" value="1"/>
</dbReference>
<dbReference type="WBParaSite" id="nRc.2.0.1.t15573-RA">
    <property type="protein sequence ID" value="nRc.2.0.1.t15573-RA"/>
    <property type="gene ID" value="nRc.2.0.1.g15573"/>
</dbReference>
<evidence type="ECO:0000256" key="1">
    <source>
        <dbReference type="ARBA" id="ARBA00023157"/>
    </source>
</evidence>
<dbReference type="PANTHER" id="PTHR22803">
    <property type="entry name" value="MANNOSE, PHOSPHOLIPASE, LECTIN RECEPTOR RELATED"/>
    <property type="match status" value="1"/>
</dbReference>
<dbReference type="OMA" id="GMAERTC"/>
<organism evidence="3 4">
    <name type="scientific">Romanomermis culicivorax</name>
    <name type="common">Nematode worm</name>
    <dbReference type="NCBI Taxonomy" id="13658"/>
    <lineage>
        <taxon>Eukaryota</taxon>
        <taxon>Metazoa</taxon>
        <taxon>Ecdysozoa</taxon>
        <taxon>Nematoda</taxon>
        <taxon>Enoplea</taxon>
        <taxon>Dorylaimia</taxon>
        <taxon>Mermithida</taxon>
        <taxon>Mermithoidea</taxon>
        <taxon>Mermithidae</taxon>
        <taxon>Romanomermis</taxon>
    </lineage>
</organism>
<protein>
    <submittedName>
        <fullName evidence="4">C-type lectin domain-containing protein</fullName>
    </submittedName>
</protein>
<dbReference type="InterPro" id="IPR018378">
    <property type="entry name" value="C-type_lectin_CS"/>
</dbReference>